<feature type="domain" description="GST N-terminal" evidence="1">
    <location>
        <begin position="1"/>
        <end position="81"/>
    </location>
</feature>
<dbReference type="SFLD" id="SFLDS00019">
    <property type="entry name" value="Glutathione_Transferase_(cytos"/>
    <property type="match status" value="1"/>
</dbReference>
<dbReference type="InterPro" id="IPR004045">
    <property type="entry name" value="Glutathione_S-Trfase_N"/>
</dbReference>
<dbReference type="PANTHER" id="PTHR44051">
    <property type="entry name" value="GLUTATHIONE S-TRANSFERASE-RELATED"/>
    <property type="match status" value="1"/>
</dbReference>
<dbReference type="Pfam" id="PF00043">
    <property type="entry name" value="GST_C"/>
    <property type="match status" value="1"/>
</dbReference>
<dbReference type="OrthoDB" id="9794721at2"/>
<dbReference type="PROSITE" id="PS50405">
    <property type="entry name" value="GST_CTER"/>
    <property type="match status" value="1"/>
</dbReference>
<dbReference type="PANTHER" id="PTHR44051:SF8">
    <property type="entry name" value="GLUTATHIONE S-TRANSFERASE GSTA"/>
    <property type="match status" value="1"/>
</dbReference>
<dbReference type="SFLD" id="SFLDG00358">
    <property type="entry name" value="Main_(cytGST)"/>
    <property type="match status" value="1"/>
</dbReference>
<dbReference type="SUPFAM" id="SSF47616">
    <property type="entry name" value="GST C-terminal domain-like"/>
    <property type="match status" value="1"/>
</dbReference>
<accession>A0A2P8FKW6</accession>
<proteinExistence type="predicted"/>
<dbReference type="InterPro" id="IPR036249">
    <property type="entry name" value="Thioredoxin-like_sf"/>
</dbReference>
<dbReference type="InterPro" id="IPR004046">
    <property type="entry name" value="GST_C"/>
</dbReference>
<dbReference type="GO" id="GO:0016740">
    <property type="term" value="F:transferase activity"/>
    <property type="evidence" value="ECO:0007669"/>
    <property type="project" value="UniProtKB-KW"/>
</dbReference>
<dbReference type="SUPFAM" id="SSF52833">
    <property type="entry name" value="Thioredoxin-like"/>
    <property type="match status" value="1"/>
</dbReference>
<dbReference type="AlphaFoldDB" id="A0A2P8FKW6"/>
<organism evidence="3 4">
    <name type="scientific">Shimia abyssi</name>
    <dbReference type="NCBI Taxonomy" id="1662395"/>
    <lineage>
        <taxon>Bacteria</taxon>
        <taxon>Pseudomonadati</taxon>
        <taxon>Pseudomonadota</taxon>
        <taxon>Alphaproteobacteria</taxon>
        <taxon>Rhodobacterales</taxon>
        <taxon>Roseobacteraceae</taxon>
    </lineage>
</organism>
<comment type="caution">
    <text evidence="3">The sequence shown here is derived from an EMBL/GenBank/DDBJ whole genome shotgun (WGS) entry which is preliminary data.</text>
</comment>
<dbReference type="CDD" id="cd03051">
    <property type="entry name" value="GST_N_GTT2_like"/>
    <property type="match status" value="1"/>
</dbReference>
<evidence type="ECO:0000259" key="1">
    <source>
        <dbReference type="PROSITE" id="PS50404"/>
    </source>
</evidence>
<dbReference type="InterPro" id="IPR036282">
    <property type="entry name" value="Glutathione-S-Trfase_C_sf"/>
</dbReference>
<dbReference type="RefSeq" id="WP_106606997.1">
    <property type="nucleotide sequence ID" value="NZ_PYGJ01000001.1"/>
</dbReference>
<gene>
    <name evidence="3" type="ORF">CLV88_101766</name>
</gene>
<sequence length="208" mass="23164">MKFYDCNTAPSPRRARMFIAEKGIEIETQNVDLSKGEQLKPAFLAVNPRATVPTLVTDGGQVLIENIAIAAYLDEMFPENPLMGEGAEEKASVLMWNALSESHGQSVAEALRNAHPAMKGRVLPGPENYKQIPELAERGHARVGVFFELLDQRLQESPYLASGRFSFADITAFVLCDFARVIRRKIPDECEAARDWFEKVGERPSAKL</sequence>
<keyword evidence="3" id="KW-0808">Transferase</keyword>
<protein>
    <submittedName>
        <fullName evidence="3">Glutathione S-transferase</fullName>
    </submittedName>
</protein>
<reference evidence="3 4" key="1">
    <citation type="submission" date="2018-03" db="EMBL/GenBank/DDBJ databases">
        <title>Genomic Encyclopedia of Archaeal and Bacterial Type Strains, Phase II (KMG-II): from individual species to whole genera.</title>
        <authorList>
            <person name="Goeker M."/>
        </authorList>
    </citation>
    <scope>NUCLEOTIDE SEQUENCE [LARGE SCALE GENOMIC DNA]</scope>
    <source>
        <strain evidence="3 4">DSM 100673</strain>
    </source>
</reference>
<dbReference type="Gene3D" id="3.40.30.10">
    <property type="entry name" value="Glutaredoxin"/>
    <property type="match status" value="1"/>
</dbReference>
<evidence type="ECO:0000259" key="2">
    <source>
        <dbReference type="PROSITE" id="PS50405"/>
    </source>
</evidence>
<dbReference type="InterPro" id="IPR010987">
    <property type="entry name" value="Glutathione-S-Trfase_C-like"/>
</dbReference>
<dbReference type="Proteomes" id="UP000240418">
    <property type="component" value="Unassembled WGS sequence"/>
</dbReference>
<keyword evidence="4" id="KW-1185">Reference proteome</keyword>
<dbReference type="Gene3D" id="1.20.1050.10">
    <property type="match status" value="1"/>
</dbReference>
<dbReference type="PROSITE" id="PS50404">
    <property type="entry name" value="GST_NTER"/>
    <property type="match status" value="1"/>
</dbReference>
<dbReference type="EMBL" id="PYGJ01000001">
    <property type="protein sequence ID" value="PSL22339.1"/>
    <property type="molecule type" value="Genomic_DNA"/>
</dbReference>
<dbReference type="Pfam" id="PF13409">
    <property type="entry name" value="GST_N_2"/>
    <property type="match status" value="1"/>
</dbReference>
<dbReference type="InterPro" id="IPR040079">
    <property type="entry name" value="Glutathione_S-Trfase"/>
</dbReference>
<feature type="domain" description="GST C-terminal" evidence="2">
    <location>
        <begin position="86"/>
        <end position="208"/>
    </location>
</feature>
<dbReference type="InterPro" id="IPR034345">
    <property type="entry name" value="Gtt2-like_N"/>
</dbReference>
<name>A0A2P8FKW6_9RHOB</name>
<evidence type="ECO:0000313" key="4">
    <source>
        <dbReference type="Proteomes" id="UP000240418"/>
    </source>
</evidence>
<evidence type="ECO:0000313" key="3">
    <source>
        <dbReference type="EMBL" id="PSL22339.1"/>
    </source>
</evidence>